<feature type="region of interest" description="Disordered" evidence="1">
    <location>
        <begin position="37"/>
        <end position="64"/>
    </location>
</feature>
<accession>A0A6A6KQZ7</accession>
<keyword evidence="3" id="KW-1185">Reference proteome</keyword>
<sequence>MDVSMFIRNECDTKYKDAPLPLVNAIIDEPQHDVIEISNDEGYVEDSEEDSDEDREEESDKDSEDWHLDIHLYVTPPKLEDQRFIYGLNKYDYKCKMNIPIELIRNHVRSVRKRLYVYVIRKQTCWWSEYVPRNNARGVMKKGRLKMDGSSL</sequence>
<organism evidence="2 3">
    <name type="scientific">Hevea brasiliensis</name>
    <name type="common">Para rubber tree</name>
    <name type="synonym">Siphonia brasiliensis</name>
    <dbReference type="NCBI Taxonomy" id="3981"/>
    <lineage>
        <taxon>Eukaryota</taxon>
        <taxon>Viridiplantae</taxon>
        <taxon>Streptophyta</taxon>
        <taxon>Embryophyta</taxon>
        <taxon>Tracheophyta</taxon>
        <taxon>Spermatophyta</taxon>
        <taxon>Magnoliopsida</taxon>
        <taxon>eudicotyledons</taxon>
        <taxon>Gunneridae</taxon>
        <taxon>Pentapetalae</taxon>
        <taxon>rosids</taxon>
        <taxon>fabids</taxon>
        <taxon>Malpighiales</taxon>
        <taxon>Euphorbiaceae</taxon>
        <taxon>Crotonoideae</taxon>
        <taxon>Micrandreae</taxon>
        <taxon>Hevea</taxon>
    </lineage>
</organism>
<comment type="caution">
    <text evidence="2">The sequence shown here is derived from an EMBL/GenBank/DDBJ whole genome shotgun (WGS) entry which is preliminary data.</text>
</comment>
<dbReference type="EMBL" id="JAAGAX010000015">
    <property type="protein sequence ID" value="KAF2290358.1"/>
    <property type="molecule type" value="Genomic_DNA"/>
</dbReference>
<evidence type="ECO:0000313" key="3">
    <source>
        <dbReference type="Proteomes" id="UP000467840"/>
    </source>
</evidence>
<dbReference type="AlphaFoldDB" id="A0A6A6KQZ7"/>
<evidence type="ECO:0000313" key="2">
    <source>
        <dbReference type="EMBL" id="KAF2290358.1"/>
    </source>
</evidence>
<reference evidence="2 3" key="1">
    <citation type="journal article" date="2020" name="Mol. Plant">
        <title>The Chromosome-Based Rubber Tree Genome Provides New Insights into Spurge Genome Evolution and Rubber Biosynthesis.</title>
        <authorList>
            <person name="Liu J."/>
            <person name="Shi C."/>
            <person name="Shi C.C."/>
            <person name="Li W."/>
            <person name="Zhang Q.J."/>
            <person name="Zhang Y."/>
            <person name="Li K."/>
            <person name="Lu H.F."/>
            <person name="Shi C."/>
            <person name="Zhu S.T."/>
            <person name="Xiao Z.Y."/>
            <person name="Nan H."/>
            <person name="Yue Y."/>
            <person name="Zhu X.G."/>
            <person name="Wu Y."/>
            <person name="Hong X.N."/>
            <person name="Fan G.Y."/>
            <person name="Tong Y."/>
            <person name="Zhang D."/>
            <person name="Mao C.L."/>
            <person name="Liu Y.L."/>
            <person name="Hao S.J."/>
            <person name="Liu W.Q."/>
            <person name="Lv M.Q."/>
            <person name="Zhang H.B."/>
            <person name="Liu Y."/>
            <person name="Hu-Tang G.R."/>
            <person name="Wang J.P."/>
            <person name="Wang J.H."/>
            <person name="Sun Y.H."/>
            <person name="Ni S.B."/>
            <person name="Chen W.B."/>
            <person name="Zhang X.C."/>
            <person name="Jiao Y.N."/>
            <person name="Eichler E.E."/>
            <person name="Li G.H."/>
            <person name="Liu X."/>
            <person name="Gao L.Z."/>
        </authorList>
    </citation>
    <scope>NUCLEOTIDE SEQUENCE [LARGE SCALE GENOMIC DNA]</scope>
    <source>
        <strain evidence="3">cv. GT1</strain>
        <tissue evidence="2">Leaf</tissue>
    </source>
</reference>
<protein>
    <submittedName>
        <fullName evidence="2">Uncharacterized protein</fullName>
    </submittedName>
</protein>
<dbReference type="Proteomes" id="UP000467840">
    <property type="component" value="Chromosome 2"/>
</dbReference>
<evidence type="ECO:0000256" key="1">
    <source>
        <dbReference type="SAM" id="MobiDB-lite"/>
    </source>
</evidence>
<proteinExistence type="predicted"/>
<name>A0A6A6KQZ7_HEVBR</name>
<gene>
    <name evidence="2" type="ORF">GH714_012109</name>
</gene>
<feature type="compositionally biased region" description="Acidic residues" evidence="1">
    <location>
        <begin position="38"/>
        <end position="63"/>
    </location>
</feature>